<evidence type="ECO:0008006" key="4">
    <source>
        <dbReference type="Google" id="ProtNLM"/>
    </source>
</evidence>
<keyword evidence="1" id="KW-0472">Membrane</keyword>
<organism evidence="2 3">
    <name type="scientific">Seongchinamella unica</name>
    <dbReference type="NCBI Taxonomy" id="2547392"/>
    <lineage>
        <taxon>Bacteria</taxon>
        <taxon>Pseudomonadati</taxon>
        <taxon>Pseudomonadota</taxon>
        <taxon>Gammaproteobacteria</taxon>
        <taxon>Cellvibrionales</taxon>
        <taxon>Halieaceae</taxon>
        <taxon>Seongchinamella</taxon>
    </lineage>
</organism>
<feature type="transmembrane region" description="Helical" evidence="1">
    <location>
        <begin position="61"/>
        <end position="84"/>
    </location>
</feature>
<feature type="transmembrane region" description="Helical" evidence="1">
    <location>
        <begin position="217"/>
        <end position="236"/>
    </location>
</feature>
<feature type="transmembrane region" description="Helical" evidence="1">
    <location>
        <begin position="91"/>
        <end position="112"/>
    </location>
</feature>
<comment type="caution">
    <text evidence="2">The sequence shown here is derived from an EMBL/GenBank/DDBJ whole genome shotgun (WGS) entry which is preliminary data.</text>
</comment>
<proteinExistence type="predicted"/>
<gene>
    <name evidence="2" type="ORF">E2F43_14595</name>
</gene>
<name>A0A4R5LQI3_9GAMM</name>
<reference evidence="2 3" key="1">
    <citation type="submission" date="2019-03" db="EMBL/GenBank/DDBJ databases">
        <title>Seongchinamella monodicae gen. nov., sp. nov., a novel member of the Gammaproteobacteria isolated from a tidal mudflat of beach.</title>
        <authorList>
            <person name="Yang H.G."/>
            <person name="Kang J.W."/>
            <person name="Lee S.D."/>
        </authorList>
    </citation>
    <scope>NUCLEOTIDE SEQUENCE [LARGE SCALE GENOMIC DNA]</scope>
    <source>
        <strain evidence="2 3">GH4-78</strain>
    </source>
</reference>
<keyword evidence="1" id="KW-1133">Transmembrane helix</keyword>
<protein>
    <recommendedName>
        <fullName evidence="4">DUF2232 domain-containing protein</fullName>
    </recommendedName>
</protein>
<dbReference type="OrthoDB" id="5659946at2"/>
<dbReference type="EMBL" id="SMSE01000003">
    <property type="protein sequence ID" value="TDG12790.1"/>
    <property type="molecule type" value="Genomic_DNA"/>
</dbReference>
<accession>A0A4R5LQI3</accession>
<evidence type="ECO:0000256" key="1">
    <source>
        <dbReference type="SAM" id="Phobius"/>
    </source>
</evidence>
<dbReference type="RefSeq" id="WP_133213912.1">
    <property type="nucleotide sequence ID" value="NZ_SMSE01000003.1"/>
</dbReference>
<dbReference type="Proteomes" id="UP000295554">
    <property type="component" value="Unassembled WGS sequence"/>
</dbReference>
<feature type="transmembrane region" description="Helical" evidence="1">
    <location>
        <begin position="190"/>
        <end position="211"/>
    </location>
</feature>
<feature type="transmembrane region" description="Helical" evidence="1">
    <location>
        <begin position="15"/>
        <end position="41"/>
    </location>
</feature>
<feature type="transmembrane region" description="Helical" evidence="1">
    <location>
        <begin position="248"/>
        <end position="271"/>
    </location>
</feature>
<dbReference type="AlphaFoldDB" id="A0A4R5LQI3"/>
<keyword evidence="3" id="KW-1185">Reference proteome</keyword>
<evidence type="ECO:0000313" key="3">
    <source>
        <dbReference type="Proteomes" id="UP000295554"/>
    </source>
</evidence>
<sequence length="295" mass="30981">MKAIAEFAMRGRFQALVLTVAGAGSILFCWISAAVLALVTLRKGVGDGAQLLLWALLPSGVLLYTVGDSGPLSLLVGTALLAMVLRITVSLPLAVLASTVVGAASGLALLAFGSPYLEQMVSLIGDFLASLEQQLSQGGDTVQLARPTTAQIAGMLGAGTGMMSVLCLMLGRYWQAALYNPGGFASEFRLLRYTPAVASVLALAAVALSALGLEYRTWAVIALLPLNFAGLALVHARVQHKGQGTGWLIGFYLAWLLLDPVKLMVVFAAIADSWFDFRQRWTGKPGTDIGPGEDS</sequence>
<feature type="transmembrane region" description="Helical" evidence="1">
    <location>
        <begin position="150"/>
        <end position="170"/>
    </location>
</feature>
<evidence type="ECO:0000313" key="2">
    <source>
        <dbReference type="EMBL" id="TDG12790.1"/>
    </source>
</evidence>
<keyword evidence="1" id="KW-0812">Transmembrane</keyword>